<dbReference type="GO" id="GO:0016757">
    <property type="term" value="F:glycosyltransferase activity"/>
    <property type="evidence" value="ECO:0007669"/>
    <property type="project" value="UniProtKB-KW"/>
</dbReference>
<protein>
    <submittedName>
        <fullName evidence="3">Glycosyltransferase</fullName>
        <ecNumber evidence="3">2.4.-.-</ecNumber>
    </submittedName>
</protein>
<feature type="domain" description="Glycosyltransferase subfamily 4-like N-terminal" evidence="2">
    <location>
        <begin position="15"/>
        <end position="164"/>
    </location>
</feature>
<feature type="domain" description="Glycosyl transferase family 1" evidence="1">
    <location>
        <begin position="173"/>
        <end position="346"/>
    </location>
</feature>
<organism evidence="3 4">
    <name type="scientific">Sphingobacterium tenebrionis</name>
    <dbReference type="NCBI Taxonomy" id="3111775"/>
    <lineage>
        <taxon>Bacteria</taxon>
        <taxon>Pseudomonadati</taxon>
        <taxon>Bacteroidota</taxon>
        <taxon>Sphingobacteriia</taxon>
        <taxon>Sphingobacteriales</taxon>
        <taxon>Sphingobacteriaceae</taxon>
        <taxon>Sphingobacterium</taxon>
    </lineage>
</organism>
<dbReference type="Pfam" id="PF00534">
    <property type="entry name" value="Glycos_transf_1"/>
    <property type="match status" value="1"/>
</dbReference>
<accession>A0ABU8I6L0</accession>
<dbReference type="InterPro" id="IPR028098">
    <property type="entry name" value="Glyco_trans_4-like_N"/>
</dbReference>
<evidence type="ECO:0000259" key="1">
    <source>
        <dbReference type="Pfam" id="PF00534"/>
    </source>
</evidence>
<dbReference type="EC" id="2.4.-.-" evidence="3"/>
<name>A0ABU8I6L0_9SPHI</name>
<comment type="caution">
    <text evidence="3">The sequence shown here is derived from an EMBL/GenBank/DDBJ whole genome shotgun (WGS) entry which is preliminary data.</text>
</comment>
<proteinExistence type="predicted"/>
<sequence>MKVLIIGTYLPRQCGIATFTHDLYKSLIANGQEVDILAMIDQSEHNHPKEVKYKLLREERQAYKEAAAWINAQKYDACILQHEFGIFAGDAGNYILELINELEVPLISNLHTVLEKPSVDELAVIQKIAAKSDKITVMTKRAITMLNQVYHVPFHMIQVIPHGIPNFKISAQEAKEELGLEDKTVMLSFGLLGRNKGYEVAIDAVSQVKHDNFVYIILGATHPNVLLAEGESYKNSLMQQAADLGLNGKVLFVNKYASDKLLQTYLKACDIYVTPYPNENQISSGTLTFALGAGAAVLSTPYWYAVDLLAEGKGKLFDFNNANQLALSINQLLEDPLHMASYREKALAYGKTITWKNIGKKQIALIHTIIEKRPISKSKNIIKDLKNQILPMGMKLISQRSIVNN</sequence>
<reference evidence="3 4" key="1">
    <citation type="submission" date="2024-01" db="EMBL/GenBank/DDBJ databases">
        <title>Sphingobacterium tenebrionis sp. nov., a novel endophyte isolated from tenebrio molitor intestines.</title>
        <authorList>
            <person name="Zhang C."/>
        </authorList>
    </citation>
    <scope>NUCLEOTIDE SEQUENCE [LARGE SCALE GENOMIC DNA]</scope>
    <source>
        <strain evidence="3 4">PU5-4</strain>
    </source>
</reference>
<dbReference type="PANTHER" id="PTHR12526">
    <property type="entry name" value="GLYCOSYLTRANSFERASE"/>
    <property type="match status" value="1"/>
</dbReference>
<keyword evidence="3" id="KW-0328">Glycosyltransferase</keyword>
<evidence type="ECO:0000313" key="3">
    <source>
        <dbReference type="EMBL" id="MEI5985359.1"/>
    </source>
</evidence>
<gene>
    <name evidence="3" type="ORF">VJ786_10645</name>
</gene>
<evidence type="ECO:0000313" key="4">
    <source>
        <dbReference type="Proteomes" id="UP001363035"/>
    </source>
</evidence>
<dbReference type="PANTHER" id="PTHR12526:SF572">
    <property type="entry name" value="BLL5144 PROTEIN"/>
    <property type="match status" value="1"/>
</dbReference>
<dbReference type="EMBL" id="JAYLLN010000024">
    <property type="protein sequence ID" value="MEI5985359.1"/>
    <property type="molecule type" value="Genomic_DNA"/>
</dbReference>
<dbReference type="Gene3D" id="3.40.50.2000">
    <property type="entry name" value="Glycogen Phosphorylase B"/>
    <property type="match status" value="2"/>
</dbReference>
<dbReference type="Pfam" id="PF13439">
    <property type="entry name" value="Glyco_transf_4"/>
    <property type="match status" value="1"/>
</dbReference>
<keyword evidence="3" id="KW-0808">Transferase</keyword>
<dbReference type="InterPro" id="IPR001296">
    <property type="entry name" value="Glyco_trans_1"/>
</dbReference>
<dbReference type="RefSeq" id="WP_099365994.1">
    <property type="nucleotide sequence ID" value="NZ_JAYLLN010000024.1"/>
</dbReference>
<keyword evidence="4" id="KW-1185">Reference proteome</keyword>
<dbReference type="SUPFAM" id="SSF53756">
    <property type="entry name" value="UDP-Glycosyltransferase/glycogen phosphorylase"/>
    <property type="match status" value="1"/>
</dbReference>
<evidence type="ECO:0000259" key="2">
    <source>
        <dbReference type="Pfam" id="PF13439"/>
    </source>
</evidence>
<dbReference type="Proteomes" id="UP001363035">
    <property type="component" value="Unassembled WGS sequence"/>
</dbReference>